<dbReference type="Proteomes" id="UP000241203">
    <property type="component" value="Unassembled WGS sequence"/>
</dbReference>
<accession>A0A2P8GX89</accession>
<name>A0A2P8GX89_9MICO</name>
<proteinExistence type="predicted"/>
<protein>
    <submittedName>
        <fullName evidence="2">Uncharacterized protein</fullName>
    </submittedName>
</protein>
<dbReference type="EMBL" id="PYAU01000001">
    <property type="protein sequence ID" value="PSL38583.1"/>
    <property type="molecule type" value="Genomic_DNA"/>
</dbReference>
<reference evidence="2 3" key="1">
    <citation type="submission" date="2018-03" db="EMBL/GenBank/DDBJ databases">
        <title>Genomic Encyclopedia of Archaeal and Bacterial Type Strains, Phase II (KMG-II): from individual species to whole genera.</title>
        <authorList>
            <person name="Goeker M."/>
        </authorList>
    </citation>
    <scope>NUCLEOTIDE SEQUENCE [LARGE SCALE GENOMIC DNA]</scope>
    <source>
        <strain evidence="2 3">DSM 21548</strain>
    </source>
</reference>
<gene>
    <name evidence="2" type="ORF">CLV49_2208</name>
</gene>
<evidence type="ECO:0000256" key="1">
    <source>
        <dbReference type="SAM" id="MobiDB-lite"/>
    </source>
</evidence>
<organism evidence="2 3">
    <name type="scientific">Labedella gwakjiensis</name>
    <dbReference type="NCBI Taxonomy" id="390269"/>
    <lineage>
        <taxon>Bacteria</taxon>
        <taxon>Bacillati</taxon>
        <taxon>Actinomycetota</taxon>
        <taxon>Actinomycetes</taxon>
        <taxon>Micrococcales</taxon>
        <taxon>Microbacteriaceae</taxon>
        <taxon>Labedella</taxon>
    </lineage>
</organism>
<feature type="region of interest" description="Disordered" evidence="1">
    <location>
        <begin position="54"/>
        <end position="95"/>
    </location>
</feature>
<evidence type="ECO:0000313" key="3">
    <source>
        <dbReference type="Proteomes" id="UP000241203"/>
    </source>
</evidence>
<evidence type="ECO:0000313" key="2">
    <source>
        <dbReference type="EMBL" id="PSL38583.1"/>
    </source>
</evidence>
<dbReference type="AlphaFoldDB" id="A0A2P8GX89"/>
<comment type="caution">
    <text evidence="2">The sequence shown here is derived from an EMBL/GenBank/DDBJ whole genome shotgun (WGS) entry which is preliminary data.</text>
</comment>
<dbReference type="PROSITE" id="PS51257">
    <property type="entry name" value="PROKAR_LIPOPROTEIN"/>
    <property type="match status" value="1"/>
</dbReference>
<sequence length="188" mass="19235">MRGRGRPALRSVAAATFVIVVMSGCSGAPGVRDIGIASRSYSGLPEGMDWSPTVATTPPTADPPLVSLEPTDIEPTGIEPSPETVAPEDLEPSALPDPDFSPRAVWLSGETLAVVTFGSSSCPSAPAALDVTEPGTVDVVLASTGGDVCTADMSATTFEIDDPEGLDPSITYTVTFDGQSESTLEPLP</sequence>